<dbReference type="AlphaFoldDB" id="A0A554WYZ2"/>
<evidence type="ECO:0000313" key="3">
    <source>
        <dbReference type="Proteomes" id="UP000318542"/>
    </source>
</evidence>
<protein>
    <submittedName>
        <fullName evidence="2">Uncharacterized protein</fullName>
    </submittedName>
</protein>
<comment type="caution">
    <text evidence="2">The sequence shown here is derived from an EMBL/GenBank/DDBJ whole genome shotgun (WGS) entry which is preliminary data.</text>
</comment>
<sequence>MSPLLNDYILQQGIGNQAKDGEYEDNNERFNKCESPVG</sequence>
<feature type="region of interest" description="Disordered" evidence="1">
    <location>
        <begin position="16"/>
        <end position="38"/>
    </location>
</feature>
<accession>A0A554WYZ2</accession>
<proteinExistence type="predicted"/>
<organism evidence="2 3">
    <name type="scientific">Tepidimonas thermarum</name>
    <dbReference type="NCBI Taxonomy" id="335431"/>
    <lineage>
        <taxon>Bacteria</taxon>
        <taxon>Pseudomonadati</taxon>
        <taxon>Pseudomonadota</taxon>
        <taxon>Betaproteobacteria</taxon>
        <taxon>Burkholderiales</taxon>
        <taxon>Tepidimonas</taxon>
    </lineage>
</organism>
<dbReference type="EMBL" id="VJOL01000037">
    <property type="protein sequence ID" value="TSE28793.1"/>
    <property type="molecule type" value="Genomic_DNA"/>
</dbReference>
<gene>
    <name evidence="2" type="ORF">Tther_01867</name>
</gene>
<keyword evidence="3" id="KW-1185">Reference proteome</keyword>
<evidence type="ECO:0000313" key="2">
    <source>
        <dbReference type="EMBL" id="TSE28793.1"/>
    </source>
</evidence>
<dbReference type="Proteomes" id="UP000318542">
    <property type="component" value="Unassembled WGS sequence"/>
</dbReference>
<name>A0A554WYZ2_9BURK</name>
<reference evidence="2 3" key="1">
    <citation type="submission" date="2019-07" db="EMBL/GenBank/DDBJ databases">
        <title>Tepidimonas thermarum AA-1 draft genome.</title>
        <authorList>
            <person name="Da Costa M.S."/>
            <person name="Froufe H.J.C."/>
            <person name="Egas C."/>
            <person name="Albuquerque L."/>
        </authorList>
    </citation>
    <scope>NUCLEOTIDE SEQUENCE [LARGE SCALE GENOMIC DNA]</scope>
    <source>
        <strain evidence="2 3">AA-1</strain>
    </source>
</reference>
<evidence type="ECO:0000256" key="1">
    <source>
        <dbReference type="SAM" id="MobiDB-lite"/>
    </source>
</evidence>